<protein>
    <submittedName>
        <fullName evidence="2">Uncharacterized protein</fullName>
    </submittedName>
</protein>
<organism evidence="2 3">
    <name type="scientific">Miscanthus lutarioriparius</name>
    <dbReference type="NCBI Taxonomy" id="422564"/>
    <lineage>
        <taxon>Eukaryota</taxon>
        <taxon>Viridiplantae</taxon>
        <taxon>Streptophyta</taxon>
        <taxon>Embryophyta</taxon>
        <taxon>Tracheophyta</taxon>
        <taxon>Spermatophyta</taxon>
        <taxon>Magnoliopsida</taxon>
        <taxon>Liliopsida</taxon>
        <taxon>Poales</taxon>
        <taxon>Poaceae</taxon>
        <taxon>PACMAD clade</taxon>
        <taxon>Panicoideae</taxon>
        <taxon>Andropogonodae</taxon>
        <taxon>Andropogoneae</taxon>
        <taxon>Saccharinae</taxon>
        <taxon>Miscanthus</taxon>
    </lineage>
</organism>
<accession>A0A811QQE3</accession>
<dbReference type="Proteomes" id="UP000604825">
    <property type="component" value="Unassembled WGS sequence"/>
</dbReference>
<evidence type="ECO:0000256" key="1">
    <source>
        <dbReference type="SAM" id="MobiDB-lite"/>
    </source>
</evidence>
<dbReference type="EMBL" id="CAJGYO010000011">
    <property type="protein sequence ID" value="CAD6260681.1"/>
    <property type="molecule type" value="Genomic_DNA"/>
</dbReference>
<proteinExistence type="predicted"/>
<name>A0A811QQE3_9POAL</name>
<comment type="caution">
    <text evidence="2">The sequence shown here is derived from an EMBL/GenBank/DDBJ whole genome shotgun (WGS) entry which is preliminary data.</text>
</comment>
<dbReference type="AlphaFoldDB" id="A0A811QQE3"/>
<dbReference type="OrthoDB" id="783434at2759"/>
<feature type="region of interest" description="Disordered" evidence="1">
    <location>
        <begin position="136"/>
        <end position="174"/>
    </location>
</feature>
<gene>
    <name evidence="2" type="ORF">NCGR_LOCUS44107</name>
</gene>
<keyword evidence="3" id="KW-1185">Reference proteome</keyword>
<sequence>MRKNARGCRRNWSFRSPSGDCLIGIFVVLTFEDSHFSKYLKHSMVQEEKQRALLQLQWKVMEESQQVDQEVNSKTDVNLPGILESPISNMLRKVDKVSQNIPKHRKVTHHEYEVETANGRITKRRKTRSTVMFGEPNTQKSLHNTADKDVTKIKKVPTGSRAHPANLGELFSEGSLNPYADDPYAFG</sequence>
<evidence type="ECO:0000313" key="3">
    <source>
        <dbReference type="Proteomes" id="UP000604825"/>
    </source>
</evidence>
<evidence type="ECO:0000313" key="2">
    <source>
        <dbReference type="EMBL" id="CAD6260681.1"/>
    </source>
</evidence>
<reference evidence="2" key="1">
    <citation type="submission" date="2020-10" db="EMBL/GenBank/DDBJ databases">
        <authorList>
            <person name="Han B."/>
            <person name="Lu T."/>
            <person name="Zhao Q."/>
            <person name="Huang X."/>
            <person name="Zhao Y."/>
        </authorList>
    </citation>
    <scope>NUCLEOTIDE SEQUENCE</scope>
</reference>